<dbReference type="AlphaFoldDB" id="A0A5C6CQA1"/>
<name>A0A5C6CQA1_9BACT</name>
<sequence length="228" mass="25197">MAIVLKSERPSDPTNAARSVTGLAGFNLDDLADAGRSRIDECRKQVAAMLDEAKKEAELIRKQAHQKGYQEGLAQAAIDSDKKIKTQAETLAADSLKIIHNAVEQLHRIHEDWMQQYADSLTSIAIAAAEKVIRHKLDGDETILVRWAEEALRSTRSATRLILAVHPETLVNLGQVFDELLASPDLPEQTMVEPDETIARDAVVVRQPGGEIRAGLDEQLLRLQELLV</sequence>
<keyword evidence="9" id="KW-0966">Cell projection</keyword>
<evidence type="ECO:0000256" key="7">
    <source>
        <dbReference type="ARBA" id="ARBA00023225"/>
    </source>
</evidence>
<proteinExistence type="inferred from homology"/>
<keyword evidence="5" id="KW-1005">Bacterial flagellum biogenesis</keyword>
<keyword evidence="4" id="KW-0813">Transport</keyword>
<dbReference type="GO" id="GO:0005829">
    <property type="term" value="C:cytosol"/>
    <property type="evidence" value="ECO:0007669"/>
    <property type="project" value="TreeGrafter"/>
</dbReference>
<comment type="caution">
    <text evidence="9">The sequence shown here is derived from an EMBL/GenBank/DDBJ whole genome shotgun (WGS) entry which is preliminary data.</text>
</comment>
<evidence type="ECO:0000256" key="6">
    <source>
        <dbReference type="ARBA" id="ARBA00022927"/>
    </source>
</evidence>
<keyword evidence="6" id="KW-0653">Protein transport</keyword>
<dbReference type="GO" id="GO:0044781">
    <property type="term" value="P:bacterial-type flagellum organization"/>
    <property type="evidence" value="ECO:0007669"/>
    <property type="project" value="UniProtKB-KW"/>
</dbReference>
<dbReference type="InterPro" id="IPR018035">
    <property type="entry name" value="Flagellar_FliH/T3SS_HrpE"/>
</dbReference>
<protein>
    <recommendedName>
        <fullName evidence="3">Flagellar assembly protein FliH</fullName>
    </recommendedName>
</protein>
<accession>A0A5C6CQA1</accession>
<evidence type="ECO:0000256" key="1">
    <source>
        <dbReference type="ARBA" id="ARBA00003041"/>
    </source>
</evidence>
<dbReference type="Pfam" id="PF02108">
    <property type="entry name" value="FliH"/>
    <property type="match status" value="1"/>
</dbReference>
<feature type="domain" description="Flagellar assembly protein FliH/Type III secretion system HrpE" evidence="8">
    <location>
        <begin position="99"/>
        <end position="221"/>
    </location>
</feature>
<dbReference type="OrthoDB" id="264725at2"/>
<keyword evidence="7" id="KW-1006">Bacterial flagellum protein export</keyword>
<dbReference type="RefSeq" id="WP_146592982.1">
    <property type="nucleotide sequence ID" value="NZ_SJPT01000001.1"/>
</dbReference>
<evidence type="ECO:0000256" key="3">
    <source>
        <dbReference type="ARBA" id="ARBA00016507"/>
    </source>
</evidence>
<dbReference type="PANTHER" id="PTHR34982:SF1">
    <property type="entry name" value="FLAGELLAR ASSEMBLY PROTEIN FLIH"/>
    <property type="match status" value="1"/>
</dbReference>
<keyword evidence="9" id="KW-0969">Cilium</keyword>
<comment type="similarity">
    <text evidence="2">Belongs to the FliH family.</text>
</comment>
<evidence type="ECO:0000256" key="2">
    <source>
        <dbReference type="ARBA" id="ARBA00006602"/>
    </source>
</evidence>
<dbReference type="PANTHER" id="PTHR34982">
    <property type="entry name" value="YOP PROTEINS TRANSLOCATION PROTEIN L"/>
    <property type="match status" value="1"/>
</dbReference>
<dbReference type="Proteomes" id="UP000316304">
    <property type="component" value="Unassembled WGS sequence"/>
</dbReference>
<comment type="function">
    <text evidence="1">Needed for flagellar regrowth and assembly.</text>
</comment>
<reference evidence="9 10" key="1">
    <citation type="submission" date="2019-02" db="EMBL/GenBank/DDBJ databases">
        <title>Deep-cultivation of Planctomycetes and their phenomic and genomic characterization uncovers novel biology.</title>
        <authorList>
            <person name="Wiegand S."/>
            <person name="Jogler M."/>
            <person name="Boedeker C."/>
            <person name="Pinto D."/>
            <person name="Vollmers J."/>
            <person name="Rivas-Marin E."/>
            <person name="Kohn T."/>
            <person name="Peeters S.H."/>
            <person name="Heuer A."/>
            <person name="Rast P."/>
            <person name="Oberbeckmann S."/>
            <person name="Bunk B."/>
            <person name="Jeske O."/>
            <person name="Meyerdierks A."/>
            <person name="Storesund J.E."/>
            <person name="Kallscheuer N."/>
            <person name="Luecker S."/>
            <person name="Lage O.M."/>
            <person name="Pohl T."/>
            <person name="Merkel B.J."/>
            <person name="Hornburger P."/>
            <person name="Mueller R.-W."/>
            <person name="Bruemmer F."/>
            <person name="Labrenz M."/>
            <person name="Spormann A.M."/>
            <person name="Op Den Camp H."/>
            <person name="Overmann J."/>
            <person name="Amann R."/>
            <person name="Jetten M.S.M."/>
            <person name="Mascher T."/>
            <person name="Medema M.H."/>
            <person name="Devos D.P."/>
            <person name="Kaster A.-K."/>
            <person name="Ovreas L."/>
            <person name="Rohde M."/>
            <person name="Galperin M.Y."/>
            <person name="Jogler C."/>
        </authorList>
    </citation>
    <scope>NUCLEOTIDE SEQUENCE [LARGE SCALE GENOMIC DNA]</scope>
    <source>
        <strain evidence="9 10">Pla52o</strain>
    </source>
</reference>
<evidence type="ECO:0000313" key="10">
    <source>
        <dbReference type="Proteomes" id="UP000316304"/>
    </source>
</evidence>
<gene>
    <name evidence="9" type="ORF">Pla52o_05250</name>
</gene>
<keyword evidence="10" id="KW-1185">Reference proteome</keyword>
<dbReference type="EMBL" id="SJPT01000001">
    <property type="protein sequence ID" value="TWU26672.1"/>
    <property type="molecule type" value="Genomic_DNA"/>
</dbReference>
<dbReference type="GO" id="GO:0015031">
    <property type="term" value="P:protein transport"/>
    <property type="evidence" value="ECO:0007669"/>
    <property type="project" value="UniProtKB-KW"/>
</dbReference>
<organism evidence="9 10">
    <name type="scientific">Novipirellula galeiformis</name>
    <dbReference type="NCBI Taxonomy" id="2528004"/>
    <lineage>
        <taxon>Bacteria</taxon>
        <taxon>Pseudomonadati</taxon>
        <taxon>Planctomycetota</taxon>
        <taxon>Planctomycetia</taxon>
        <taxon>Pirellulales</taxon>
        <taxon>Pirellulaceae</taxon>
        <taxon>Novipirellula</taxon>
    </lineage>
</organism>
<evidence type="ECO:0000259" key="8">
    <source>
        <dbReference type="Pfam" id="PF02108"/>
    </source>
</evidence>
<evidence type="ECO:0000256" key="5">
    <source>
        <dbReference type="ARBA" id="ARBA00022795"/>
    </source>
</evidence>
<dbReference type="InterPro" id="IPR051472">
    <property type="entry name" value="T3SS_Stator/FliH"/>
</dbReference>
<evidence type="ECO:0000313" key="9">
    <source>
        <dbReference type="EMBL" id="TWU26672.1"/>
    </source>
</evidence>
<evidence type="ECO:0000256" key="4">
    <source>
        <dbReference type="ARBA" id="ARBA00022448"/>
    </source>
</evidence>
<keyword evidence="9" id="KW-0282">Flagellum</keyword>